<proteinExistence type="predicted"/>
<dbReference type="RefSeq" id="WP_092646576.1">
    <property type="nucleotide sequence ID" value="NZ_FNPX01000012.1"/>
</dbReference>
<evidence type="ECO:0000259" key="1">
    <source>
        <dbReference type="PROSITE" id="PS51819"/>
    </source>
</evidence>
<reference evidence="3" key="1">
    <citation type="submission" date="2016-10" db="EMBL/GenBank/DDBJ databases">
        <authorList>
            <person name="Varghese N."/>
            <person name="Submissions S."/>
        </authorList>
    </citation>
    <scope>NUCLEOTIDE SEQUENCE [LARGE SCALE GENOMIC DNA]</scope>
    <source>
        <strain evidence="3">DSM 100420</strain>
    </source>
</reference>
<name>A0A1H3SHJ0_9RHOB</name>
<dbReference type="SUPFAM" id="SSF54593">
    <property type="entry name" value="Glyoxalase/Bleomycin resistance protein/Dihydroxybiphenyl dioxygenase"/>
    <property type="match status" value="1"/>
</dbReference>
<dbReference type="AlphaFoldDB" id="A0A1H3SHJ0"/>
<dbReference type="InterPro" id="IPR037523">
    <property type="entry name" value="VOC_core"/>
</dbReference>
<dbReference type="OrthoDB" id="9792626at2"/>
<evidence type="ECO:0000313" key="2">
    <source>
        <dbReference type="EMBL" id="SDZ37432.1"/>
    </source>
</evidence>
<evidence type="ECO:0000313" key="3">
    <source>
        <dbReference type="Proteomes" id="UP000198914"/>
    </source>
</evidence>
<dbReference type="GO" id="GO:0051213">
    <property type="term" value="F:dioxygenase activity"/>
    <property type="evidence" value="ECO:0007669"/>
    <property type="project" value="UniProtKB-KW"/>
</dbReference>
<organism evidence="2 3">
    <name type="scientific">Jannaschia faecimaris</name>
    <dbReference type="NCBI Taxonomy" id="1244108"/>
    <lineage>
        <taxon>Bacteria</taxon>
        <taxon>Pseudomonadati</taxon>
        <taxon>Pseudomonadota</taxon>
        <taxon>Alphaproteobacteria</taxon>
        <taxon>Rhodobacterales</taxon>
        <taxon>Roseobacteraceae</taxon>
        <taxon>Jannaschia</taxon>
    </lineage>
</organism>
<dbReference type="InterPro" id="IPR029068">
    <property type="entry name" value="Glyas_Bleomycin-R_OHBP_Dase"/>
</dbReference>
<dbReference type="PANTHER" id="PTHR43279:SF1">
    <property type="entry name" value="CATECHOL-2,3-DIOXYGENASE"/>
    <property type="match status" value="1"/>
</dbReference>
<keyword evidence="2" id="KW-0560">Oxidoreductase</keyword>
<dbReference type="EMBL" id="FNPX01000012">
    <property type="protein sequence ID" value="SDZ37432.1"/>
    <property type="molecule type" value="Genomic_DNA"/>
</dbReference>
<accession>A0A1H3SHJ0</accession>
<dbReference type="Pfam" id="PF00903">
    <property type="entry name" value="Glyoxalase"/>
    <property type="match status" value="1"/>
</dbReference>
<keyword evidence="3" id="KW-1185">Reference proteome</keyword>
<dbReference type="STRING" id="1244108.SAMN05444004_11222"/>
<dbReference type="InterPro" id="IPR004360">
    <property type="entry name" value="Glyas_Fos-R_dOase_dom"/>
</dbReference>
<dbReference type="PROSITE" id="PS51819">
    <property type="entry name" value="VOC"/>
    <property type="match status" value="1"/>
</dbReference>
<dbReference type="PANTHER" id="PTHR43279">
    <property type="entry name" value="CATECHOL-2,3-DIOXYGENASE"/>
    <property type="match status" value="1"/>
</dbReference>
<dbReference type="Gene3D" id="3.10.180.10">
    <property type="entry name" value="2,3-Dihydroxybiphenyl 1,2-Dioxygenase, domain 1"/>
    <property type="match status" value="1"/>
</dbReference>
<dbReference type="Proteomes" id="UP000198914">
    <property type="component" value="Unassembled WGS sequence"/>
</dbReference>
<keyword evidence="2" id="KW-0223">Dioxygenase</keyword>
<gene>
    <name evidence="2" type="ORF">SAMN05444004_11222</name>
</gene>
<protein>
    <submittedName>
        <fullName evidence="2">Catechol 2,3-dioxygenase</fullName>
    </submittedName>
</protein>
<sequence>MTAETLASDSAPVLGHVHLRVSDLNRAIAFYRDVVGLDLMTLYGTQAAFLSSQGYHHYLGLNTWDSAGGAAPDKRRAGLYHSAWLYPDRATLAQAVRRALAAGHVLTGKADHGVSEAVYLDDPDGNGVELYRDRATTDWPRDADGKILVSNTPLDLDALLSEAPPET</sequence>
<feature type="domain" description="VOC" evidence="1">
    <location>
        <begin position="13"/>
        <end position="133"/>
    </location>
</feature>